<reference evidence="1 2" key="1">
    <citation type="submission" date="2020-11" db="EMBL/GenBank/DDBJ databases">
        <authorList>
            <person name="Kim M.K."/>
        </authorList>
    </citation>
    <scope>NUCLEOTIDE SEQUENCE [LARGE SCALE GENOMIC DNA]</scope>
    <source>
        <strain evidence="1 2">BT683</strain>
    </source>
</reference>
<gene>
    <name evidence="1" type="ORF">I2I05_18880</name>
</gene>
<name>A0ABS0INW2_9BACT</name>
<protein>
    <submittedName>
        <fullName evidence="1">Uncharacterized protein</fullName>
    </submittedName>
</protein>
<dbReference type="RefSeq" id="WP_196283817.1">
    <property type="nucleotide sequence ID" value="NZ_JADQDQ010000013.1"/>
</dbReference>
<keyword evidence="2" id="KW-1185">Reference proteome</keyword>
<accession>A0ABS0INW2</accession>
<evidence type="ECO:0000313" key="1">
    <source>
        <dbReference type="EMBL" id="MBF9239465.1"/>
    </source>
</evidence>
<comment type="caution">
    <text evidence="1">The sequence shown here is derived from an EMBL/GenBank/DDBJ whole genome shotgun (WGS) entry which is preliminary data.</text>
</comment>
<evidence type="ECO:0000313" key="2">
    <source>
        <dbReference type="Proteomes" id="UP000597617"/>
    </source>
</evidence>
<dbReference type="Proteomes" id="UP000597617">
    <property type="component" value="Unassembled WGS sequence"/>
</dbReference>
<organism evidence="1 2">
    <name type="scientific">Hymenobacter jeongseonensis</name>
    <dbReference type="NCBI Taxonomy" id="2791027"/>
    <lineage>
        <taxon>Bacteria</taxon>
        <taxon>Pseudomonadati</taxon>
        <taxon>Bacteroidota</taxon>
        <taxon>Cytophagia</taxon>
        <taxon>Cytophagales</taxon>
        <taxon>Hymenobacteraceae</taxon>
        <taxon>Hymenobacter</taxon>
    </lineage>
</organism>
<sequence length="219" mass="24591">MSTAPQSDMKTDKVVPLAWHTEQRRLDTLVPLENNPFGKITTEKRRRLELKLLELGVFEAATLDTDGVLLTFNKRHNLLMGMGRGQEHFAVMVPNRALTGEERMKIVLASNINEGEWIDEILRDQYADVLSEMGLELAALDEQLAGEEAAPPAPAEFPIVAEFSEKYDAVVIVCRNEIDANYVREVLGLGKEQSYKAKEVGTTRVIDAKAFCEKWKSKS</sequence>
<proteinExistence type="predicted"/>
<dbReference type="EMBL" id="JADQDQ010000013">
    <property type="protein sequence ID" value="MBF9239465.1"/>
    <property type="molecule type" value="Genomic_DNA"/>
</dbReference>